<gene>
    <name evidence="6" type="ORF">FHETE_7007</name>
</gene>
<dbReference type="EMBL" id="JAAGWQ010000132">
    <property type="protein sequence ID" value="KAF5664735.1"/>
    <property type="molecule type" value="Genomic_DNA"/>
</dbReference>
<dbReference type="InterPro" id="IPR001279">
    <property type="entry name" value="Metallo-B-lactamas"/>
</dbReference>
<keyword evidence="4" id="KW-0862">Zinc</keyword>
<protein>
    <submittedName>
        <fullName evidence="6">N-acyl homoserine lactonase</fullName>
    </submittedName>
</protein>
<dbReference type="Pfam" id="PF00753">
    <property type="entry name" value="Lactamase_B"/>
    <property type="match status" value="1"/>
</dbReference>
<feature type="domain" description="Metallo-beta-lactamase" evidence="5">
    <location>
        <begin position="49"/>
        <end position="263"/>
    </location>
</feature>
<dbReference type="SUPFAM" id="SSF56281">
    <property type="entry name" value="Metallo-hydrolase/oxidoreductase"/>
    <property type="match status" value="1"/>
</dbReference>
<comment type="similarity">
    <text evidence="1">Belongs to the metallo-beta-lactamase superfamily.</text>
</comment>
<dbReference type="AlphaFoldDB" id="A0A8H5T338"/>
<dbReference type="OrthoDB" id="10250730at2759"/>
<keyword evidence="3" id="KW-0378">Hydrolase</keyword>
<dbReference type="Proteomes" id="UP000567885">
    <property type="component" value="Unassembled WGS sequence"/>
</dbReference>
<accession>A0A8H5T338</accession>
<sequence length="374" mass="41479">MTERPLFEVPSGEPANVSIIDSSLRMSNLPLSLLMKPPMQGMDIMPTATTWSFLVEGPSGKRVLFDLGVPKNPLDNFSPMWVKTITEANLGLDVPKNVADILKENGMQPSEIDTVIWSHHHFDHIGDVTTFPGSTELVVGPGFKKAFCPGYPANPESPVREVDFEGRKFREIDFEETSLRLGPFRAFDFFGDGSFYLLDTPGHAIGHLSGLARTTTGPDTFIFMGGDLCHHGGELRPSQYLPYPRNLSDHLPLPESLRLHLSRCPGSVFDELNVKRGRKAGETFFEPAIGDDIDQALQTVKEAQKAYAQDNIFFVFAHDMSVLGVIDTFPKSANDWKAKECVLVNSEELMTIVLCQRMRSLTVAIVIQELGRVA</sequence>
<evidence type="ECO:0000256" key="2">
    <source>
        <dbReference type="ARBA" id="ARBA00022723"/>
    </source>
</evidence>
<reference evidence="6 7" key="1">
    <citation type="submission" date="2020-05" db="EMBL/GenBank/DDBJ databases">
        <title>Identification and distribution of gene clusters putatively required for synthesis of sphingolipid metabolism inhibitors in phylogenetically diverse species of the filamentous fungus Fusarium.</title>
        <authorList>
            <person name="Kim H.-S."/>
            <person name="Busman M."/>
            <person name="Brown D.W."/>
            <person name="Divon H."/>
            <person name="Uhlig S."/>
            <person name="Proctor R.H."/>
        </authorList>
    </citation>
    <scope>NUCLEOTIDE SEQUENCE [LARGE SCALE GENOMIC DNA]</scope>
    <source>
        <strain evidence="6 7">NRRL 20693</strain>
    </source>
</reference>
<evidence type="ECO:0000313" key="7">
    <source>
        <dbReference type="Proteomes" id="UP000567885"/>
    </source>
</evidence>
<dbReference type="CDD" id="cd07730">
    <property type="entry name" value="metallo-hydrolase-like_MBL-fold"/>
    <property type="match status" value="1"/>
</dbReference>
<dbReference type="InterPro" id="IPR051013">
    <property type="entry name" value="MBL_superfamily_lactonases"/>
</dbReference>
<name>A0A8H5T338_FUSHE</name>
<keyword evidence="7" id="KW-1185">Reference proteome</keyword>
<proteinExistence type="inferred from homology"/>
<organism evidence="6 7">
    <name type="scientific">Fusarium heterosporum</name>
    <dbReference type="NCBI Taxonomy" id="42747"/>
    <lineage>
        <taxon>Eukaryota</taxon>
        <taxon>Fungi</taxon>
        <taxon>Dikarya</taxon>
        <taxon>Ascomycota</taxon>
        <taxon>Pezizomycotina</taxon>
        <taxon>Sordariomycetes</taxon>
        <taxon>Hypocreomycetidae</taxon>
        <taxon>Hypocreales</taxon>
        <taxon>Nectriaceae</taxon>
        <taxon>Fusarium</taxon>
        <taxon>Fusarium heterosporum species complex</taxon>
    </lineage>
</organism>
<evidence type="ECO:0000313" key="6">
    <source>
        <dbReference type="EMBL" id="KAF5664735.1"/>
    </source>
</evidence>
<comment type="caution">
    <text evidence="6">The sequence shown here is derived from an EMBL/GenBank/DDBJ whole genome shotgun (WGS) entry which is preliminary data.</text>
</comment>
<dbReference type="PANTHER" id="PTHR42978">
    <property type="entry name" value="QUORUM-QUENCHING LACTONASE YTNP-RELATED-RELATED"/>
    <property type="match status" value="1"/>
</dbReference>
<dbReference type="GO" id="GO:0016787">
    <property type="term" value="F:hydrolase activity"/>
    <property type="evidence" value="ECO:0007669"/>
    <property type="project" value="UniProtKB-KW"/>
</dbReference>
<dbReference type="PANTHER" id="PTHR42978:SF5">
    <property type="entry name" value="METALLO-BETA-LACTAMASE DOMAIN-CONTAINING PROTEIN"/>
    <property type="match status" value="1"/>
</dbReference>
<evidence type="ECO:0000256" key="1">
    <source>
        <dbReference type="ARBA" id="ARBA00007749"/>
    </source>
</evidence>
<dbReference type="Gene3D" id="3.60.15.10">
    <property type="entry name" value="Ribonuclease Z/Hydroxyacylglutathione hydrolase-like"/>
    <property type="match status" value="1"/>
</dbReference>
<evidence type="ECO:0000256" key="3">
    <source>
        <dbReference type="ARBA" id="ARBA00022801"/>
    </source>
</evidence>
<evidence type="ECO:0000259" key="5">
    <source>
        <dbReference type="SMART" id="SM00849"/>
    </source>
</evidence>
<dbReference type="GO" id="GO:0046872">
    <property type="term" value="F:metal ion binding"/>
    <property type="evidence" value="ECO:0007669"/>
    <property type="project" value="UniProtKB-KW"/>
</dbReference>
<evidence type="ECO:0000256" key="4">
    <source>
        <dbReference type="ARBA" id="ARBA00022833"/>
    </source>
</evidence>
<keyword evidence="2" id="KW-0479">Metal-binding</keyword>
<dbReference type="SMART" id="SM00849">
    <property type="entry name" value="Lactamase_B"/>
    <property type="match status" value="1"/>
</dbReference>
<dbReference type="InterPro" id="IPR036866">
    <property type="entry name" value="RibonucZ/Hydroxyglut_hydro"/>
</dbReference>